<sequence length="43" mass="5139">KDTISKIELAKHRNMGFKYVILICKELDVKVEKLFTRDPKVKY</sequence>
<proteinExistence type="predicted"/>
<name>X1GNI8_9ZZZZ</name>
<dbReference type="AlphaFoldDB" id="X1GNI8"/>
<organism evidence="1">
    <name type="scientific">marine sediment metagenome</name>
    <dbReference type="NCBI Taxonomy" id="412755"/>
    <lineage>
        <taxon>unclassified sequences</taxon>
        <taxon>metagenomes</taxon>
        <taxon>ecological metagenomes</taxon>
    </lineage>
</organism>
<comment type="caution">
    <text evidence="1">The sequence shown here is derived from an EMBL/GenBank/DDBJ whole genome shotgun (WGS) entry which is preliminary data.</text>
</comment>
<protein>
    <recommendedName>
        <fullName evidence="2">HTH cro/C1-type domain-containing protein</fullName>
    </recommendedName>
</protein>
<gene>
    <name evidence="1" type="ORF">S03H2_30778</name>
</gene>
<reference evidence="1" key="1">
    <citation type="journal article" date="2014" name="Front. Microbiol.">
        <title>High frequency of phylogenetically diverse reductive dehalogenase-homologous genes in deep subseafloor sedimentary metagenomes.</title>
        <authorList>
            <person name="Kawai M."/>
            <person name="Futagami T."/>
            <person name="Toyoda A."/>
            <person name="Takaki Y."/>
            <person name="Nishi S."/>
            <person name="Hori S."/>
            <person name="Arai W."/>
            <person name="Tsubouchi T."/>
            <person name="Morono Y."/>
            <person name="Uchiyama I."/>
            <person name="Ito T."/>
            <person name="Fujiyama A."/>
            <person name="Inagaki F."/>
            <person name="Takami H."/>
        </authorList>
    </citation>
    <scope>NUCLEOTIDE SEQUENCE</scope>
    <source>
        <strain evidence="1">Expedition CK06-06</strain>
    </source>
</reference>
<accession>X1GNI8</accession>
<feature type="non-terminal residue" evidence="1">
    <location>
        <position position="1"/>
    </location>
</feature>
<evidence type="ECO:0008006" key="2">
    <source>
        <dbReference type="Google" id="ProtNLM"/>
    </source>
</evidence>
<dbReference type="EMBL" id="BARU01018630">
    <property type="protein sequence ID" value="GAH58752.1"/>
    <property type="molecule type" value="Genomic_DNA"/>
</dbReference>
<evidence type="ECO:0000313" key="1">
    <source>
        <dbReference type="EMBL" id="GAH58752.1"/>
    </source>
</evidence>